<dbReference type="EMBL" id="JAQOSP010000039">
    <property type="protein sequence ID" value="MDJ1168938.1"/>
    <property type="molecule type" value="Genomic_DNA"/>
</dbReference>
<evidence type="ECO:0000313" key="1">
    <source>
        <dbReference type="EMBL" id="MDJ1168938.1"/>
    </source>
</evidence>
<dbReference type="RefSeq" id="WP_283752702.1">
    <property type="nucleotide sequence ID" value="NZ_JAQOSP010000039.1"/>
</dbReference>
<gene>
    <name evidence="1" type="ORF">PMG71_05820</name>
</gene>
<name>A0ABT7ASB1_9CYAN</name>
<comment type="caution">
    <text evidence="1">The sequence shown here is derived from an EMBL/GenBank/DDBJ whole genome shotgun (WGS) entry which is preliminary data.</text>
</comment>
<dbReference type="Pfam" id="PF09620">
    <property type="entry name" value="Cas_csx3"/>
    <property type="match status" value="1"/>
</dbReference>
<reference evidence="1 2" key="1">
    <citation type="submission" date="2023-01" db="EMBL/GenBank/DDBJ databases">
        <title>Novel diversity within Roseofilum (Cyanobacteria; Desertifilaceae) from marine benthic mats with descriptions of four novel species.</title>
        <authorList>
            <person name="Wang Y."/>
            <person name="Berthold D.E."/>
            <person name="Hu J."/>
            <person name="Lefler F.W."/>
            <person name="Laughinghouse H.D. IV."/>
        </authorList>
    </citation>
    <scope>NUCLEOTIDE SEQUENCE [LARGE SCALE GENOMIC DNA]</scope>
    <source>
        <strain evidence="1 2">BLCC-M154</strain>
    </source>
</reference>
<proteinExistence type="predicted"/>
<organism evidence="1 2">
    <name type="scientific">Roseofilum acuticapitatum BLCC-M154</name>
    <dbReference type="NCBI Taxonomy" id="3022444"/>
    <lineage>
        <taxon>Bacteria</taxon>
        <taxon>Bacillati</taxon>
        <taxon>Cyanobacteriota</taxon>
        <taxon>Cyanophyceae</taxon>
        <taxon>Desertifilales</taxon>
        <taxon>Desertifilaceae</taxon>
        <taxon>Roseofilum</taxon>
        <taxon>Roseofilum acuticapitatum</taxon>
    </lineage>
</organism>
<accession>A0ABT7ASB1</accession>
<keyword evidence="2" id="KW-1185">Reference proteome</keyword>
<evidence type="ECO:0000313" key="2">
    <source>
        <dbReference type="Proteomes" id="UP001235303"/>
    </source>
</evidence>
<dbReference type="InterPro" id="IPR013409">
    <property type="entry name" value="CRISPR-assoc_prot_Crn3/Csx3"/>
</dbReference>
<dbReference type="Proteomes" id="UP001235303">
    <property type="component" value="Unassembled WGS sequence"/>
</dbReference>
<sequence length="456" mass="49888">MSSTSSYRIALVEDILRVGFNKEMATTGDRIVRDAIAQLNVLIDAGQLHGGQLIKINGKMSLIVSYTLAHSLMHLYGAIAVFDPRLKAYIVVKSETPDYPIASRIDAETGEITLVESHLEPSGPSSFLLNWDGDILKAQLNGQVTAEGDRIVRDTYQQLQTLMETGQLPGGQKPLLINGRASVLASFAIASRLAHLYSSVAVFDPKVGEGGLNQYVVAIAHGKHRPGEILCGTSEAFGQQQSTTTSQTHSCPTSRVKVVICGFPNTGKTNLHNGLKKLLYQSPDVPDAYVISGCPDGEGSWFSETVCHDAQLARQLKDEYKSKFTPEFAQAKARDIKVISNSLLVFDVGGKISSENRTIMSEATHAIILAKSDADVEAWQAFCWELNLPVVAIVQSDYHGTSDRLESEFPLLKGSIHRLDRTEDVSSRPMVQKLVRVLVNLVLKTKVPTNIEMREN</sequence>
<protein>
    <submittedName>
        <fullName evidence="1">CRISPR-associated protein Csx3</fullName>
    </submittedName>
</protein>